<sequence length="358" mass="38478">MDQDDSTGASFEIVDKKAIEQASNGDKSGTLSSVSSPYSITSPGSISLSTGNLLSNVGPPSSIPDFTLWTTSQSNIATNVENAPNAASNSSPTVVTAAPIIINQFPAPQFSAAIPPSKGVPQLPIGHSKVAQLPEAEAVAPSSFLGMVKGALSSQVVTKMVEKAKHSVDSIITTLDPQMSEYIYSSGDLEITVASEEEDIVGGVREAAHAVFGKAWVNGIKLGTVPQKSQAIGIESALILAEERIDYSFKFRLTPTVAIESVLLKEGQGWFDVYLLVLRDKEHGVNIHTFSQAIPVPVEKFIDKDVADIDLEHKLSEYLKAVPCWQEEVSGLTRKEVIWFAAKVLLKLYKDRLLIIKT</sequence>
<dbReference type="GeneID" id="109543794"/>
<protein>
    <recommendedName>
        <fullName evidence="4">Non-canonical purine NTP phosphatase/PRRC1 domain-containing protein</fullName>
    </recommendedName>
</protein>
<dbReference type="Gene3D" id="3.90.950.10">
    <property type="match status" value="1"/>
</dbReference>
<reference evidence="3" key="1">
    <citation type="journal article" date="2013" name="Genome Biol.">
        <title>Draft genome of the mountain pine beetle, Dendroctonus ponderosae Hopkins, a major forest pest.</title>
        <authorList>
            <person name="Keeling C.I."/>
            <person name="Yuen M.M."/>
            <person name="Liao N.Y."/>
            <person name="Docking T.R."/>
            <person name="Chan S.K."/>
            <person name="Taylor G.A."/>
            <person name="Palmquist D.L."/>
            <person name="Jackman S.D."/>
            <person name="Nguyen A."/>
            <person name="Li M."/>
            <person name="Henderson H."/>
            <person name="Janes J.K."/>
            <person name="Zhao Y."/>
            <person name="Pandoh P."/>
            <person name="Moore R."/>
            <person name="Sperling F.A."/>
            <person name="Huber D.P."/>
            <person name="Birol I."/>
            <person name="Jones S.J."/>
            <person name="Bohlmann J."/>
        </authorList>
    </citation>
    <scope>NUCLEOTIDE SEQUENCE</scope>
</reference>
<dbReference type="GO" id="GO:0034237">
    <property type="term" value="F:protein kinase A regulatory subunit binding"/>
    <property type="evidence" value="ECO:0007669"/>
    <property type="project" value="TreeGrafter"/>
</dbReference>
<feature type="compositionally biased region" description="Polar residues" evidence="1">
    <location>
        <begin position="21"/>
        <end position="31"/>
    </location>
</feature>
<accession>A0AAR5Q7V3</accession>
<name>A0AAR5Q7V3_DENPD</name>
<evidence type="ECO:0000313" key="3">
    <source>
        <dbReference type="Proteomes" id="UP000019118"/>
    </source>
</evidence>
<evidence type="ECO:0008006" key="4">
    <source>
        <dbReference type="Google" id="ProtNLM"/>
    </source>
</evidence>
<dbReference type="GO" id="GO:0005737">
    <property type="term" value="C:cytoplasm"/>
    <property type="evidence" value="ECO:0007669"/>
    <property type="project" value="TreeGrafter"/>
</dbReference>
<dbReference type="PANTHER" id="PTHR23276:SF2">
    <property type="entry name" value="PROTEIN PRRC1"/>
    <property type="match status" value="1"/>
</dbReference>
<reference evidence="2" key="2">
    <citation type="submission" date="2024-08" db="UniProtKB">
        <authorList>
            <consortium name="EnsemblMetazoa"/>
        </authorList>
    </citation>
    <scope>IDENTIFICATION</scope>
</reference>
<evidence type="ECO:0000256" key="1">
    <source>
        <dbReference type="SAM" id="MobiDB-lite"/>
    </source>
</evidence>
<dbReference type="Proteomes" id="UP000019118">
    <property type="component" value="Unassembled WGS sequence"/>
</dbReference>
<evidence type="ECO:0000313" key="2">
    <source>
        <dbReference type="EnsemblMetazoa" id="XP_019769221.1"/>
    </source>
</evidence>
<dbReference type="InterPro" id="IPR026534">
    <property type="entry name" value="PRRC1"/>
</dbReference>
<proteinExistence type="predicted"/>
<keyword evidence="3" id="KW-1185">Reference proteome</keyword>
<dbReference type="SUPFAM" id="SSF52972">
    <property type="entry name" value="ITPase-like"/>
    <property type="match status" value="1"/>
</dbReference>
<feature type="region of interest" description="Disordered" evidence="1">
    <location>
        <begin position="1"/>
        <end position="36"/>
    </location>
</feature>
<dbReference type="AlphaFoldDB" id="A0AAR5Q7V3"/>
<dbReference type="RefSeq" id="XP_019769221.1">
    <property type="nucleotide sequence ID" value="XM_019913662.2"/>
</dbReference>
<dbReference type="EnsemblMetazoa" id="XM_019913662.1">
    <property type="protein sequence ID" value="XP_019769221.1"/>
    <property type="gene ID" value="LOC109543794"/>
</dbReference>
<dbReference type="PANTHER" id="PTHR23276">
    <property type="entry name" value="PROTEIN PRRC1"/>
    <property type="match status" value="1"/>
</dbReference>
<dbReference type="InterPro" id="IPR029001">
    <property type="entry name" value="ITPase-like_fam"/>
</dbReference>
<dbReference type="KEGG" id="dpa:109543794"/>
<organism evidence="2 3">
    <name type="scientific">Dendroctonus ponderosae</name>
    <name type="common">Mountain pine beetle</name>
    <dbReference type="NCBI Taxonomy" id="77166"/>
    <lineage>
        <taxon>Eukaryota</taxon>
        <taxon>Metazoa</taxon>
        <taxon>Ecdysozoa</taxon>
        <taxon>Arthropoda</taxon>
        <taxon>Hexapoda</taxon>
        <taxon>Insecta</taxon>
        <taxon>Pterygota</taxon>
        <taxon>Neoptera</taxon>
        <taxon>Endopterygota</taxon>
        <taxon>Coleoptera</taxon>
        <taxon>Polyphaga</taxon>
        <taxon>Cucujiformia</taxon>
        <taxon>Curculionidae</taxon>
        <taxon>Scolytinae</taxon>
        <taxon>Dendroctonus</taxon>
    </lineage>
</organism>